<sequence length="184" mass="20617">MLQDEHQELQRGQCPHLQLLSLANQRSNLIGCHHIGQCLGARWFDNIKPLPLFIEGVMIEELQAVTVEFNVTPRVSLNQASEALLELVGGERVRAAIKIGAYPTNRTGIGINGRRSFTVQFKVGKVLFIKRMVAIEFIGCHGIYSCLSHRLMGYQKYGAYAFYSVAQRLRSTRRSSKDALARAA</sequence>
<reference evidence="1 2" key="1">
    <citation type="submission" date="2016-09" db="EMBL/GenBank/DDBJ databases">
        <title>Genomic Taxonomy of the Vibrionaceae.</title>
        <authorList>
            <person name="Gonzalez-Castillo A."/>
            <person name="Gomez-Gil B."/>
            <person name="Enciso-Ibarra K."/>
        </authorList>
    </citation>
    <scope>NUCLEOTIDE SEQUENCE [LARGE SCALE GENOMIC DNA]</scope>
    <source>
        <strain evidence="1 2">CAIM 1902</strain>
    </source>
</reference>
<evidence type="ECO:0000313" key="2">
    <source>
        <dbReference type="Proteomes" id="UP000186039"/>
    </source>
</evidence>
<protein>
    <submittedName>
        <fullName evidence="1">Uncharacterized protein</fullName>
    </submittedName>
</protein>
<name>A0ABX3FN53_9VIBR</name>
<evidence type="ECO:0000313" key="1">
    <source>
        <dbReference type="EMBL" id="OLQ95675.1"/>
    </source>
</evidence>
<accession>A0ABX3FN53</accession>
<organism evidence="1 2">
    <name type="scientific">Vibrio panuliri</name>
    <dbReference type="NCBI Taxonomy" id="1381081"/>
    <lineage>
        <taxon>Bacteria</taxon>
        <taxon>Pseudomonadati</taxon>
        <taxon>Pseudomonadota</taxon>
        <taxon>Gammaproteobacteria</taxon>
        <taxon>Vibrionales</taxon>
        <taxon>Vibrionaceae</taxon>
        <taxon>Vibrio</taxon>
    </lineage>
</organism>
<keyword evidence="2" id="KW-1185">Reference proteome</keyword>
<comment type="caution">
    <text evidence="1">The sequence shown here is derived from an EMBL/GenBank/DDBJ whole genome shotgun (WGS) entry which is preliminary data.</text>
</comment>
<dbReference type="EMBL" id="MJMH01000063">
    <property type="protein sequence ID" value="OLQ95675.1"/>
    <property type="molecule type" value="Genomic_DNA"/>
</dbReference>
<dbReference type="Proteomes" id="UP000186039">
    <property type="component" value="Unassembled WGS sequence"/>
</dbReference>
<proteinExistence type="predicted"/>
<gene>
    <name evidence="1" type="ORF">BIY20_20850</name>
</gene>